<dbReference type="AlphaFoldDB" id="A0A2W2CTT9"/>
<dbReference type="RefSeq" id="WP_111132884.1">
    <property type="nucleotide sequence ID" value="NZ_POUB01000016.1"/>
</dbReference>
<sequence length="139" mass="15780">MSTYPVLMHTALDATDARALAEFYRELLGLQCRPGDEPPTDGSVDDEDWLVLVDGHGNRVLAFQEVHTLSRPTWPAHDVPKQMHLDFCVPTVDELERHRRRAEDLGAIVLLDRTEKREEPLYVLADPARHPFCILVGSQ</sequence>
<dbReference type="EMBL" id="POUB01000016">
    <property type="protein sequence ID" value="PZG01973.1"/>
    <property type="molecule type" value="Genomic_DNA"/>
</dbReference>
<feature type="domain" description="VOC" evidence="1">
    <location>
        <begin position="6"/>
        <end position="137"/>
    </location>
</feature>
<evidence type="ECO:0000313" key="2">
    <source>
        <dbReference type="EMBL" id="PZG01973.1"/>
    </source>
</evidence>
<dbReference type="Pfam" id="PF18029">
    <property type="entry name" value="Glyoxalase_6"/>
    <property type="match status" value="1"/>
</dbReference>
<dbReference type="PANTHER" id="PTHR35908:SF1">
    <property type="entry name" value="CONSERVED PROTEIN"/>
    <property type="match status" value="1"/>
</dbReference>
<organism evidence="2 3">
    <name type="scientific">Micromonospora deserti</name>
    <dbReference type="NCBI Taxonomy" id="2070366"/>
    <lineage>
        <taxon>Bacteria</taxon>
        <taxon>Bacillati</taxon>
        <taxon>Actinomycetota</taxon>
        <taxon>Actinomycetes</taxon>
        <taxon>Micromonosporales</taxon>
        <taxon>Micromonosporaceae</taxon>
        <taxon>Micromonospora</taxon>
    </lineage>
</organism>
<protein>
    <submittedName>
        <fullName evidence="2">Glyoxalase</fullName>
    </submittedName>
</protein>
<evidence type="ECO:0000313" key="3">
    <source>
        <dbReference type="Proteomes" id="UP000248749"/>
    </source>
</evidence>
<dbReference type="OrthoDB" id="4211373at2"/>
<dbReference type="PANTHER" id="PTHR35908">
    <property type="entry name" value="HYPOTHETICAL FUSION PROTEIN"/>
    <property type="match status" value="1"/>
</dbReference>
<accession>A0A2W2CTT9</accession>
<name>A0A2W2CTT9_9ACTN</name>
<dbReference type="InterPro" id="IPR037523">
    <property type="entry name" value="VOC_core"/>
</dbReference>
<dbReference type="Proteomes" id="UP000248749">
    <property type="component" value="Unassembled WGS sequence"/>
</dbReference>
<dbReference type="CDD" id="cd06587">
    <property type="entry name" value="VOC"/>
    <property type="match status" value="1"/>
</dbReference>
<evidence type="ECO:0000259" key="1">
    <source>
        <dbReference type="PROSITE" id="PS51819"/>
    </source>
</evidence>
<dbReference type="Gene3D" id="3.10.180.10">
    <property type="entry name" value="2,3-Dihydroxybiphenyl 1,2-Dioxygenase, domain 1"/>
    <property type="match status" value="1"/>
</dbReference>
<dbReference type="InterPro" id="IPR029068">
    <property type="entry name" value="Glyas_Bleomycin-R_OHBP_Dase"/>
</dbReference>
<proteinExistence type="predicted"/>
<gene>
    <name evidence="2" type="ORF">C1I99_04575</name>
</gene>
<keyword evidence="3" id="KW-1185">Reference proteome</keyword>
<dbReference type="InterPro" id="IPR041581">
    <property type="entry name" value="Glyoxalase_6"/>
</dbReference>
<dbReference type="SUPFAM" id="SSF54593">
    <property type="entry name" value="Glyoxalase/Bleomycin resistance protein/Dihydroxybiphenyl dioxygenase"/>
    <property type="match status" value="1"/>
</dbReference>
<reference evidence="2 3" key="1">
    <citation type="submission" date="2018-01" db="EMBL/GenBank/DDBJ databases">
        <title>Draft genome sequence of Salinispora sp. 13K206.</title>
        <authorList>
            <person name="Sahin N."/>
            <person name="Saygin H."/>
            <person name="Ay H."/>
        </authorList>
    </citation>
    <scope>NUCLEOTIDE SEQUENCE [LARGE SCALE GENOMIC DNA]</scope>
    <source>
        <strain evidence="2 3">13K206</strain>
    </source>
</reference>
<dbReference type="PROSITE" id="PS51819">
    <property type="entry name" value="VOC"/>
    <property type="match status" value="1"/>
</dbReference>
<comment type="caution">
    <text evidence="2">The sequence shown here is derived from an EMBL/GenBank/DDBJ whole genome shotgun (WGS) entry which is preliminary data.</text>
</comment>